<reference evidence="2" key="1">
    <citation type="journal article" date="2013" name="Genome">
        <title>Draft Genome Sequence of a Thermophilic Member of the Bacillaceae, Anoxybacillus flavithermus Strain Kn10, Isolated from the Kan-nawa Hot Spring in Japan.</title>
        <authorList>
            <person name="Matsutani M."/>
            <person name="Shirakihara Y."/>
            <person name="Imada K."/>
            <person name="Yakushi T."/>
            <person name="Matsushita K."/>
        </authorList>
    </citation>
    <scope>NUCLEOTIDE SEQUENCE [LARGE SCALE GENOMIC DNA]</scope>
    <source>
        <strain evidence="2">NBRC 109594</strain>
    </source>
</reference>
<comment type="caution">
    <text evidence="1">The sequence shown here is derived from an EMBL/GenBank/DDBJ whole genome shotgun (WGS) entry which is preliminary data.</text>
</comment>
<dbReference type="Pfam" id="PF08968">
    <property type="entry name" value="DUF1885"/>
    <property type="match status" value="1"/>
</dbReference>
<gene>
    <name evidence="1" type="ORF">KN10_1664</name>
</gene>
<name>R4G0R7_9BACL</name>
<dbReference type="Proteomes" id="UP000013057">
    <property type="component" value="Unassembled WGS sequence"/>
</dbReference>
<dbReference type="InterPro" id="IPR036294">
    <property type="entry name" value="Rbstp2229-like_sf"/>
</dbReference>
<accession>R4G0R7</accession>
<sequence>MYEVNKMAYTATIELVPASTWETVTLEQCKQLLEQFRDIARKTGEQLAWDYAESAFPYDIVMKEDRILLVGKNDRYHMIECRVHERAVEFVLPKQATHGDKGKANELCKFFAKRMAGKLHLFNGRVMYYYKR</sequence>
<evidence type="ECO:0000313" key="1">
    <source>
        <dbReference type="EMBL" id="GAC91228.1"/>
    </source>
</evidence>
<proteinExistence type="predicted"/>
<dbReference type="SUPFAM" id="SSF111171">
    <property type="entry name" value="Rbstp2229 protein"/>
    <property type="match status" value="1"/>
</dbReference>
<evidence type="ECO:0008006" key="3">
    <source>
        <dbReference type="Google" id="ProtNLM"/>
    </source>
</evidence>
<organism evidence="1 2">
    <name type="scientific">Anoxybacillus flavithermus NBRC 109594</name>
    <dbReference type="NCBI Taxonomy" id="1315967"/>
    <lineage>
        <taxon>Bacteria</taxon>
        <taxon>Bacillati</taxon>
        <taxon>Bacillota</taxon>
        <taxon>Bacilli</taxon>
        <taxon>Bacillales</taxon>
        <taxon>Anoxybacillaceae</taxon>
        <taxon>Anoxybacillus</taxon>
    </lineage>
</organism>
<dbReference type="Gene3D" id="1.20.5.850">
    <property type="entry name" value="Rbstp2229 protein"/>
    <property type="match status" value="1"/>
</dbReference>
<dbReference type="Gene3D" id="3.30.310.120">
    <property type="entry name" value="Rbstp2229 like protein"/>
    <property type="match status" value="1"/>
</dbReference>
<dbReference type="InterPro" id="IPR015062">
    <property type="entry name" value="DUF1885"/>
</dbReference>
<protein>
    <recommendedName>
        <fullName evidence="3">DUF1885 family protein</fullName>
    </recommendedName>
</protein>
<dbReference type="AlphaFoldDB" id="R4G0R7"/>
<dbReference type="EMBL" id="BARH01000012">
    <property type="protein sequence ID" value="GAC91228.1"/>
    <property type="molecule type" value="Genomic_DNA"/>
</dbReference>
<evidence type="ECO:0000313" key="2">
    <source>
        <dbReference type="Proteomes" id="UP000013057"/>
    </source>
</evidence>